<feature type="region of interest" description="Disordered" evidence="9">
    <location>
        <begin position="1"/>
        <end position="61"/>
    </location>
</feature>
<comment type="subcellular location">
    <subcellularLocation>
        <location evidence="1">Membrane</location>
    </subcellularLocation>
</comment>
<gene>
    <name evidence="10" type="ORF">ARALYDRAFT_490476</name>
</gene>
<sequence length="190" mass="20650">MDTLSASVSSSLNLPSLPPPPQPPLRSISRRFKSSANATTSAASTNLSKPTSSSPSSSYSHNKNLNFSRALSFPVPHTKPSRVTPPPPPVHDKAASGFAAALVSVCQSKNCLGRTQEDVRRLMEFLVGEEKKRNKVLVNDVVERGKFGKHLKGLVKMLITRGKSGILVDVLMEFQRICNELVTTKLVWVS</sequence>
<name>D7M511_ARALL</name>
<dbReference type="Gramene" id="fgenesh2_kg.6__3610__AT4G00895.1">
    <property type="protein sequence ID" value="fgenesh2_kg.6__3610__AT4G00895.1"/>
    <property type="gene ID" value="fgenesh2_kg.6__3610__AT4G00895.1"/>
</dbReference>
<organism evidence="11">
    <name type="scientific">Arabidopsis lyrata subsp. lyrata</name>
    <name type="common">Lyre-leaved rock-cress</name>
    <dbReference type="NCBI Taxonomy" id="81972"/>
    <lineage>
        <taxon>Eukaryota</taxon>
        <taxon>Viridiplantae</taxon>
        <taxon>Streptophyta</taxon>
        <taxon>Embryophyta</taxon>
        <taxon>Tracheophyta</taxon>
        <taxon>Spermatophyta</taxon>
        <taxon>Magnoliopsida</taxon>
        <taxon>eudicotyledons</taxon>
        <taxon>Gunneridae</taxon>
        <taxon>Pentapetalae</taxon>
        <taxon>rosids</taxon>
        <taxon>malvids</taxon>
        <taxon>Brassicales</taxon>
        <taxon>Brassicaceae</taxon>
        <taxon>Camelineae</taxon>
        <taxon>Arabidopsis</taxon>
    </lineage>
</organism>
<dbReference type="eggNOG" id="ENOG502SFTA">
    <property type="taxonomic scope" value="Eukaryota"/>
</dbReference>
<evidence type="ECO:0000256" key="5">
    <source>
        <dbReference type="ARBA" id="ARBA00022781"/>
    </source>
</evidence>
<evidence type="ECO:0000256" key="2">
    <source>
        <dbReference type="ARBA" id="ARBA00007046"/>
    </source>
</evidence>
<keyword evidence="5" id="KW-0375">Hydrogen ion transport</keyword>
<evidence type="ECO:0000256" key="3">
    <source>
        <dbReference type="ARBA" id="ARBA00011648"/>
    </source>
</evidence>
<feature type="compositionally biased region" description="Low complexity" evidence="9">
    <location>
        <begin position="1"/>
        <end position="15"/>
    </location>
</feature>
<dbReference type="GO" id="GO:0046933">
    <property type="term" value="F:proton-transporting ATP synthase activity, rotational mechanism"/>
    <property type="evidence" value="ECO:0007669"/>
    <property type="project" value="InterPro"/>
</dbReference>
<dbReference type="OrthoDB" id="1262810at2759"/>
<evidence type="ECO:0000313" key="10">
    <source>
        <dbReference type="EMBL" id="EFH51267.1"/>
    </source>
</evidence>
<feature type="region of interest" description="Disordered" evidence="9">
    <location>
        <begin position="72"/>
        <end position="91"/>
    </location>
</feature>
<keyword evidence="11" id="KW-1185">Reference proteome</keyword>
<protein>
    <recommendedName>
        <fullName evidence="12">ATP synthase delta chain</fullName>
    </recommendedName>
</protein>
<evidence type="ECO:0008006" key="12">
    <source>
        <dbReference type="Google" id="ProtNLM"/>
    </source>
</evidence>
<dbReference type="HOGENOM" id="CLU_1429858_0_0_1"/>
<evidence type="ECO:0000256" key="9">
    <source>
        <dbReference type="SAM" id="MobiDB-lite"/>
    </source>
</evidence>
<dbReference type="AlphaFoldDB" id="D7M511"/>
<keyword evidence="4" id="KW-0813">Transport</keyword>
<evidence type="ECO:0000313" key="11">
    <source>
        <dbReference type="Proteomes" id="UP000008694"/>
    </source>
</evidence>
<keyword evidence="7" id="KW-0472">Membrane</keyword>
<accession>D7M511</accession>
<dbReference type="PANTHER" id="PTHR11910">
    <property type="entry name" value="ATP SYNTHASE DELTA CHAIN"/>
    <property type="match status" value="1"/>
</dbReference>
<reference evidence="11" key="1">
    <citation type="journal article" date="2011" name="Nat. Genet.">
        <title>The Arabidopsis lyrata genome sequence and the basis of rapid genome size change.</title>
        <authorList>
            <person name="Hu T.T."/>
            <person name="Pattyn P."/>
            <person name="Bakker E.G."/>
            <person name="Cao J."/>
            <person name="Cheng J.-F."/>
            <person name="Clark R.M."/>
            <person name="Fahlgren N."/>
            <person name="Fawcett J.A."/>
            <person name="Grimwood J."/>
            <person name="Gundlach H."/>
            <person name="Haberer G."/>
            <person name="Hollister J.D."/>
            <person name="Ossowski S."/>
            <person name="Ottilar R.P."/>
            <person name="Salamov A.A."/>
            <person name="Schneeberger K."/>
            <person name="Spannagl M."/>
            <person name="Wang X."/>
            <person name="Yang L."/>
            <person name="Nasrallah M.E."/>
            <person name="Bergelson J."/>
            <person name="Carrington J.C."/>
            <person name="Gaut B.S."/>
            <person name="Schmutz J."/>
            <person name="Mayer K.F.X."/>
            <person name="Van de Peer Y."/>
            <person name="Grigoriev I.V."/>
            <person name="Nordborg M."/>
            <person name="Weigel D."/>
            <person name="Guo Y.-L."/>
        </authorList>
    </citation>
    <scope>NUCLEOTIDE SEQUENCE [LARGE SCALE GENOMIC DNA]</scope>
    <source>
        <strain evidence="11">cv. MN47</strain>
    </source>
</reference>
<feature type="compositionally biased region" description="Low complexity" evidence="9">
    <location>
        <begin position="34"/>
        <end position="61"/>
    </location>
</feature>
<dbReference type="SUPFAM" id="SSF47928">
    <property type="entry name" value="N-terminal domain of the delta subunit of the F1F0-ATP synthase"/>
    <property type="match status" value="1"/>
</dbReference>
<keyword evidence="6" id="KW-0406">Ion transport</keyword>
<dbReference type="InterPro" id="IPR000711">
    <property type="entry name" value="ATPase_OSCP/dsu"/>
</dbReference>
<proteinExistence type="inferred from homology"/>
<dbReference type="InterPro" id="IPR026015">
    <property type="entry name" value="ATP_synth_OSCP/delta_N_sf"/>
</dbReference>
<evidence type="ECO:0000256" key="4">
    <source>
        <dbReference type="ARBA" id="ARBA00022448"/>
    </source>
</evidence>
<dbReference type="STRING" id="81972.D7M511"/>
<evidence type="ECO:0000256" key="8">
    <source>
        <dbReference type="ARBA" id="ARBA00023310"/>
    </source>
</evidence>
<dbReference type="GO" id="GO:0016020">
    <property type="term" value="C:membrane"/>
    <property type="evidence" value="ECO:0007669"/>
    <property type="project" value="UniProtKB-SubCell"/>
</dbReference>
<comment type="subunit">
    <text evidence="3">F-type ATPases have 2 components, CF(1) - the catalytic core - and CF(0) - the membrane proton channel. CF(1) has five subunits: alpha(3), beta(3), gamma(1), delta(1), epsilon(1). CF(0) has three main subunits: a, b and c.</text>
</comment>
<evidence type="ECO:0000256" key="7">
    <source>
        <dbReference type="ARBA" id="ARBA00023136"/>
    </source>
</evidence>
<comment type="similarity">
    <text evidence="2">Belongs to the ATPase delta chain family.</text>
</comment>
<keyword evidence="8" id="KW-0066">ATP synthesis</keyword>
<dbReference type="Proteomes" id="UP000008694">
    <property type="component" value="Unassembled WGS sequence"/>
</dbReference>
<evidence type="ECO:0000256" key="1">
    <source>
        <dbReference type="ARBA" id="ARBA00004370"/>
    </source>
</evidence>
<dbReference type="EMBL" id="GL348718">
    <property type="protein sequence ID" value="EFH51267.1"/>
    <property type="molecule type" value="Genomic_DNA"/>
</dbReference>
<evidence type="ECO:0000256" key="6">
    <source>
        <dbReference type="ARBA" id="ARBA00023065"/>
    </source>
</evidence>